<comment type="caution">
    <text evidence="2">The sequence shown here is derived from an EMBL/GenBank/DDBJ whole genome shotgun (WGS) entry which is preliminary data.</text>
</comment>
<dbReference type="AlphaFoldDB" id="A0A5M3XIX0"/>
<gene>
    <name evidence="2" type="ORF">Aple_009030</name>
</gene>
<dbReference type="Gene3D" id="2.120.10.70">
    <property type="entry name" value="Fucose-specific lectin"/>
    <property type="match status" value="2"/>
</dbReference>
<reference evidence="2 3" key="1">
    <citation type="submission" date="2019-10" db="EMBL/GenBank/DDBJ databases">
        <title>Whole genome shotgun sequence of Acrocarpospora pleiomorpha NBRC 16267.</title>
        <authorList>
            <person name="Ichikawa N."/>
            <person name="Kimura A."/>
            <person name="Kitahashi Y."/>
            <person name="Komaki H."/>
            <person name="Oguchi A."/>
        </authorList>
    </citation>
    <scope>NUCLEOTIDE SEQUENCE [LARGE SCALE GENOMIC DNA]</scope>
    <source>
        <strain evidence="2 3">NBRC 16267</strain>
    </source>
</reference>
<proteinExistence type="predicted"/>
<dbReference type="SUPFAM" id="SSF89372">
    <property type="entry name" value="Fucose-specific lectin"/>
    <property type="match status" value="2"/>
</dbReference>
<dbReference type="InterPro" id="IPR058502">
    <property type="entry name" value="PLL-like_beta-prop"/>
</dbReference>
<dbReference type="PROSITE" id="PS51318">
    <property type="entry name" value="TAT"/>
    <property type="match status" value="1"/>
</dbReference>
<evidence type="ECO:0000313" key="3">
    <source>
        <dbReference type="Proteomes" id="UP000377595"/>
    </source>
</evidence>
<evidence type="ECO:0000313" key="2">
    <source>
        <dbReference type="EMBL" id="GES18008.1"/>
    </source>
</evidence>
<dbReference type="Pfam" id="PF26607">
    <property type="entry name" value="DUF8189"/>
    <property type="match status" value="1"/>
</dbReference>
<accession>A0A5M3XIX0</accession>
<name>A0A5M3XIX0_9ACTN</name>
<dbReference type="CDD" id="cd22954">
    <property type="entry name" value="PLL_lectin"/>
    <property type="match status" value="1"/>
</dbReference>
<keyword evidence="3" id="KW-1185">Reference proteome</keyword>
<organism evidence="2 3">
    <name type="scientific">Acrocarpospora pleiomorpha</name>
    <dbReference type="NCBI Taxonomy" id="90975"/>
    <lineage>
        <taxon>Bacteria</taxon>
        <taxon>Bacillati</taxon>
        <taxon>Actinomycetota</taxon>
        <taxon>Actinomycetes</taxon>
        <taxon>Streptosporangiales</taxon>
        <taxon>Streptosporangiaceae</taxon>
        <taxon>Acrocarpospora</taxon>
    </lineage>
</organism>
<protein>
    <recommendedName>
        <fullName evidence="1">PLL-like beta propeller domain-containing protein</fullName>
    </recommendedName>
</protein>
<feature type="domain" description="PLL-like beta propeller" evidence="1">
    <location>
        <begin position="190"/>
        <end position="396"/>
    </location>
</feature>
<dbReference type="Proteomes" id="UP000377595">
    <property type="component" value="Unassembled WGS sequence"/>
</dbReference>
<dbReference type="EMBL" id="BLAF01000006">
    <property type="protein sequence ID" value="GES18008.1"/>
    <property type="molecule type" value="Genomic_DNA"/>
</dbReference>
<sequence>MVDMDPRRLVRRFMRVAIAVVMVAGLGVAMAPGASAATSGFWSTAIGANEDGRLEVVAFNDFDVLYTNYQRVGGGWSGWEARAQIPDSFVTSGPIVRSNKDGRMEIFAGTADGRLYHMWQLAKNSGWSGWSQIDKWPMMTGLSVATNLDGRLEVFVANGTDIWSVYQTSPGYGWEKANLGRAHITWFMNGPVASARNGDGRLEIFGVGCGISTPTNQCGIPGVYHKWQKAVGGDWSGWEPMGHCNDTTLSSVNTAQNKDGRLEFFEIRPTSGAYEGDLCATWQQPDGRWHAYENRGNGQIDTSGPTAVANNEDGRIEVYSIRTDGSVQQMWQTAVNGGWSGWAKLGTMSGFLRAGLAAGRNKDGRLEVVALRANGQPYHIWQTAKNGGWSDWGPLEAG</sequence>
<evidence type="ECO:0000259" key="1">
    <source>
        <dbReference type="Pfam" id="PF26607"/>
    </source>
</evidence>
<dbReference type="InterPro" id="IPR006311">
    <property type="entry name" value="TAT_signal"/>
</dbReference>